<dbReference type="AlphaFoldDB" id="A0AAE4B3U1"/>
<evidence type="ECO:0000256" key="2">
    <source>
        <dbReference type="SAM" id="SignalP"/>
    </source>
</evidence>
<feature type="chain" id="PRO_5042224545" evidence="2">
    <location>
        <begin position="27"/>
        <end position="183"/>
    </location>
</feature>
<accession>A0AAE4B3U1</accession>
<protein>
    <submittedName>
        <fullName evidence="3">Uncharacterized protein</fullName>
    </submittedName>
</protein>
<evidence type="ECO:0000256" key="1">
    <source>
        <dbReference type="SAM" id="MobiDB-lite"/>
    </source>
</evidence>
<reference evidence="3" key="2">
    <citation type="submission" date="2023-02" db="EMBL/GenBank/DDBJ databases">
        <title>'Rhodoalgimonas zhirmunskyi' gen. nov., isolated from a red alga.</title>
        <authorList>
            <person name="Nedashkovskaya O.I."/>
            <person name="Otstavnykh N.Y."/>
            <person name="Bystritskaya E.P."/>
            <person name="Balabanova L.A."/>
            <person name="Isaeva M.P."/>
        </authorList>
    </citation>
    <scope>NUCLEOTIDE SEQUENCE</scope>
    <source>
        <strain evidence="3">KCTC 52189</strain>
    </source>
</reference>
<evidence type="ECO:0000313" key="3">
    <source>
        <dbReference type="EMBL" id="MDQ2089557.1"/>
    </source>
</evidence>
<gene>
    <name evidence="3" type="ORF">NO357_06550</name>
</gene>
<reference evidence="3" key="1">
    <citation type="submission" date="2022-07" db="EMBL/GenBank/DDBJ databases">
        <authorList>
            <person name="Otstavnykh N."/>
            <person name="Isaeva M."/>
            <person name="Bystritskaya E."/>
        </authorList>
    </citation>
    <scope>NUCLEOTIDE SEQUENCE</scope>
    <source>
        <strain evidence="3">KCTC 52189</strain>
    </source>
</reference>
<feature type="signal peptide" evidence="2">
    <location>
        <begin position="1"/>
        <end position="26"/>
    </location>
</feature>
<feature type="compositionally biased region" description="Basic and acidic residues" evidence="1">
    <location>
        <begin position="53"/>
        <end position="75"/>
    </location>
</feature>
<proteinExistence type="predicted"/>
<feature type="region of interest" description="Disordered" evidence="1">
    <location>
        <begin position="53"/>
        <end position="109"/>
    </location>
</feature>
<keyword evidence="4" id="KW-1185">Reference proteome</keyword>
<keyword evidence="2" id="KW-0732">Signal</keyword>
<feature type="compositionally biased region" description="Basic and acidic residues" evidence="1">
    <location>
        <begin position="85"/>
        <end position="94"/>
    </location>
</feature>
<sequence length="183" mass="20199">MSRKFITLIAAASLAVAGLSASQAQATDKRTRNVILGATALAILGAAMSRADENRSAHVATHDRPRPRGHGDSRHGHGHGHSHHGYSDDRDGRPRGFAPGVHPRPVPPRVIFSELPNRCSFTVGTSNGTRRFFEKRCLERNYRFAGRLPQACRKTVRLGSRKIEAYGGGCLRERTQVSNWNRR</sequence>
<dbReference type="RefSeq" id="WP_306734831.1">
    <property type="nucleotide sequence ID" value="NZ_JANHAX010000002.1"/>
</dbReference>
<evidence type="ECO:0000313" key="4">
    <source>
        <dbReference type="Proteomes" id="UP001226762"/>
    </source>
</evidence>
<organism evidence="3 4">
    <name type="scientific">Marimonas arenosa</name>
    <dbReference type="NCBI Taxonomy" id="1795305"/>
    <lineage>
        <taxon>Bacteria</taxon>
        <taxon>Pseudomonadati</taxon>
        <taxon>Pseudomonadota</taxon>
        <taxon>Alphaproteobacteria</taxon>
        <taxon>Rhodobacterales</taxon>
        <taxon>Paracoccaceae</taxon>
        <taxon>Marimonas</taxon>
    </lineage>
</organism>
<dbReference type="Proteomes" id="UP001226762">
    <property type="component" value="Unassembled WGS sequence"/>
</dbReference>
<name>A0AAE4B3U1_9RHOB</name>
<dbReference type="EMBL" id="JANHAX010000002">
    <property type="protein sequence ID" value="MDQ2089557.1"/>
    <property type="molecule type" value="Genomic_DNA"/>
</dbReference>
<comment type="caution">
    <text evidence="3">The sequence shown here is derived from an EMBL/GenBank/DDBJ whole genome shotgun (WGS) entry which is preliminary data.</text>
</comment>